<feature type="transmembrane region" description="Helical" evidence="6">
    <location>
        <begin position="695"/>
        <end position="717"/>
    </location>
</feature>
<feature type="transmembrane region" description="Helical" evidence="6">
    <location>
        <begin position="577"/>
        <end position="594"/>
    </location>
</feature>
<dbReference type="InterPro" id="IPR011701">
    <property type="entry name" value="MFS"/>
</dbReference>
<feature type="transmembrane region" description="Helical" evidence="6">
    <location>
        <begin position="537"/>
        <end position="557"/>
    </location>
</feature>
<comment type="subcellular location">
    <subcellularLocation>
        <location evidence="1">Membrane</location>
        <topology evidence="1">Multi-pass membrane protein</topology>
    </subcellularLocation>
</comment>
<feature type="transmembrane region" description="Helical" evidence="6">
    <location>
        <begin position="804"/>
        <end position="827"/>
    </location>
</feature>
<gene>
    <name evidence="9" type="ORF">BN1708_004509</name>
</gene>
<dbReference type="InterPro" id="IPR036259">
    <property type="entry name" value="MFS_trans_sf"/>
</dbReference>
<dbReference type="PANTHER" id="PTHR23501:SF67">
    <property type="entry name" value="MFS MULTIDRUG EFFLUX TRANSPORTER (EUROFUNG)"/>
    <property type="match status" value="1"/>
</dbReference>
<evidence type="ECO:0000256" key="2">
    <source>
        <dbReference type="ARBA" id="ARBA00022692"/>
    </source>
</evidence>
<keyword evidence="2 6" id="KW-0812">Transmembrane</keyword>
<dbReference type="Gene3D" id="1.20.1250.20">
    <property type="entry name" value="MFS general substrate transporter like domains"/>
    <property type="match status" value="1"/>
</dbReference>
<dbReference type="PROSITE" id="PS00216">
    <property type="entry name" value="SUGAR_TRANSPORT_1"/>
    <property type="match status" value="1"/>
</dbReference>
<name>A0A0G4M0N5_VERLO</name>
<dbReference type="SUPFAM" id="SSF56112">
    <property type="entry name" value="Protein kinase-like (PK-like)"/>
    <property type="match status" value="1"/>
</dbReference>
<protein>
    <recommendedName>
        <fullName evidence="11">Major facilitator superfamily (MFS) profile domain-containing protein</fullName>
    </recommendedName>
</protein>
<dbReference type="InterPro" id="IPR005829">
    <property type="entry name" value="Sugar_transporter_CS"/>
</dbReference>
<feature type="transmembrane region" description="Helical" evidence="6">
    <location>
        <begin position="868"/>
        <end position="888"/>
    </location>
</feature>
<accession>A0A0G4M0N5</accession>
<proteinExistence type="predicted"/>
<reference evidence="9 10" key="1">
    <citation type="submission" date="2015-05" db="EMBL/GenBank/DDBJ databases">
        <authorList>
            <person name="Wang D.B."/>
            <person name="Wang M."/>
        </authorList>
    </citation>
    <scope>NUCLEOTIDE SEQUENCE [LARGE SCALE GENOMIC DNA]</scope>
    <source>
        <strain evidence="9">VL1</strain>
    </source>
</reference>
<dbReference type="InterPro" id="IPR011009">
    <property type="entry name" value="Kinase-like_dom_sf"/>
</dbReference>
<feature type="domain" description="Major facilitator superfamily (MFS) profile" evidence="8">
    <location>
        <begin position="540"/>
        <end position="1029"/>
    </location>
</feature>
<keyword evidence="10" id="KW-1185">Reference proteome</keyword>
<evidence type="ECO:0000313" key="10">
    <source>
        <dbReference type="Proteomes" id="UP000044602"/>
    </source>
</evidence>
<dbReference type="GO" id="GO:0000329">
    <property type="term" value="C:fungal-type vacuole membrane"/>
    <property type="evidence" value="ECO:0007669"/>
    <property type="project" value="TreeGrafter"/>
</dbReference>
<feature type="transmembrane region" description="Helical" evidence="6">
    <location>
        <begin position="606"/>
        <end position="624"/>
    </location>
</feature>
<evidence type="ECO:0000256" key="6">
    <source>
        <dbReference type="SAM" id="Phobius"/>
    </source>
</evidence>
<dbReference type="Gene3D" id="1.20.1720.10">
    <property type="entry name" value="Multidrug resistance protein D"/>
    <property type="match status" value="1"/>
</dbReference>
<evidence type="ECO:0000259" key="8">
    <source>
        <dbReference type="PROSITE" id="PS50850"/>
    </source>
</evidence>
<dbReference type="PANTHER" id="PTHR23501">
    <property type="entry name" value="MAJOR FACILITATOR SUPERFAMILY"/>
    <property type="match status" value="1"/>
</dbReference>
<dbReference type="SUPFAM" id="SSF103473">
    <property type="entry name" value="MFS general substrate transporter"/>
    <property type="match status" value="1"/>
</dbReference>
<dbReference type="CDD" id="cd17502">
    <property type="entry name" value="MFS_Azr1_MDR_like"/>
    <property type="match status" value="1"/>
</dbReference>
<keyword evidence="3 6" id="KW-1133">Transmembrane helix</keyword>
<feature type="transmembrane region" description="Helical" evidence="6">
    <location>
        <begin position="894"/>
        <end position="923"/>
    </location>
</feature>
<feature type="transmembrane region" description="Helical" evidence="6">
    <location>
        <begin position="765"/>
        <end position="783"/>
    </location>
</feature>
<feature type="domain" description="Protein kinase" evidence="7">
    <location>
        <begin position="11"/>
        <end position="350"/>
    </location>
</feature>
<feature type="region of interest" description="Disordered" evidence="5">
    <location>
        <begin position="353"/>
        <end position="523"/>
    </location>
</feature>
<feature type="compositionally biased region" description="Polar residues" evidence="5">
    <location>
        <begin position="389"/>
        <end position="402"/>
    </location>
</feature>
<evidence type="ECO:0008006" key="11">
    <source>
        <dbReference type="Google" id="ProtNLM"/>
    </source>
</evidence>
<feature type="transmembrane region" description="Helical" evidence="6">
    <location>
        <begin position="738"/>
        <end position="759"/>
    </location>
</feature>
<feature type="transmembrane region" description="Helical" evidence="6">
    <location>
        <begin position="630"/>
        <end position="651"/>
    </location>
</feature>
<sequence>MKIGQVIHDHYQIVAKLGYGTSSTVWLARDLRSQKYWTLRVHVNDLPDHNQELQVYQHLAGANVTTDGRDEHPGLKHIRKLEDSFKIRGPHSEHEVFVMTPLGMSLRTFQEMQRDKVFPKVFVTSALKQTLFGIHFLHEANVIHTGKSADLMMSDSVLAKVEQNEVERPSPRKQTDEVTIQVSQYVLGGAGPLTICDLGQARIGDEHFGNAMPLPYRAPEVILDMPWGYRVDNWSVGLLAWDLLERGNLFTVYDHESKEKNDAHHLAAMTALLGPPPAEFLKRSEEADKYWEDDGQWKGLVPLPDISFERLAGTLQGEDKEVFIDFVQGFLAWLPEERLDILQGCMHSWLRGEAQAPSDQQQDAMATRSDSEDLSPLSRPQGADENTPLLGTTGSSPTTNHLTVPRTGRGRRDSDDSDEGDEIDPNEFDLLLARSVPTSGGFLEPESTENPLLRGARRYSSVSRQRAGAIRSHSQSQSRRSPRPSIVNHVANGADDQDGPASPYLDAEHDDRDPLLPNSHEDAEESPYLNGISIRRFWCIFSMILTLNFIACFDGTIMASSHPVITSYFNASNSASWLSTAFLLTSTSFQPLLGRISDSVGRKPPYLITMFIFAMANVWCATATSMTSFIFARAACGLGAGGMMTLGSIIISDMVTIEARGEYQSYLNITYGIGSALGAALGGAMADHLGWRWEFGIQVLPILICVLVAFLTVPNDLGIVGKRETFLEALQAFDSRGSLLLTTSITSLVLGLNLGGNVLPWSHPFVIAALVTFSVAFPTFLYSQSLATRPIMPLHLVRHSPRMNLIFANSLASILTNAILFNIPLYFQAVLLLSATDSGLRLVIPSVVSSTAGAITGLLITRTRRLKWPLAAGTTFFVLGTLALAGLQRGWPPLGYLFILVPHALGQGFQFPGTFMAVLAVSAQRDQAVVTSTLILWRSLGMVLGIAASSLVMQNALVVYLDRHVAGPAKADIIARVRESVETVARLEGPAREQVVLSYEAALRLTFLCCVGVAFVSWCLIMPVKLPRLGQRK</sequence>
<dbReference type="GO" id="GO:0015174">
    <property type="term" value="F:basic amino acid transmembrane transporter activity"/>
    <property type="evidence" value="ECO:0007669"/>
    <property type="project" value="TreeGrafter"/>
</dbReference>
<feature type="transmembrane region" description="Helical" evidence="6">
    <location>
        <begin position="1001"/>
        <end position="1024"/>
    </location>
</feature>
<dbReference type="Pfam" id="PF00069">
    <property type="entry name" value="Pkinase"/>
    <property type="match status" value="1"/>
</dbReference>
<organism evidence="9 10">
    <name type="scientific">Verticillium longisporum</name>
    <name type="common">Verticillium dahliae var. longisporum</name>
    <dbReference type="NCBI Taxonomy" id="100787"/>
    <lineage>
        <taxon>Eukaryota</taxon>
        <taxon>Fungi</taxon>
        <taxon>Dikarya</taxon>
        <taxon>Ascomycota</taxon>
        <taxon>Pezizomycotina</taxon>
        <taxon>Sordariomycetes</taxon>
        <taxon>Hypocreomycetidae</taxon>
        <taxon>Glomerellales</taxon>
        <taxon>Plectosphaerellaceae</taxon>
        <taxon>Verticillium</taxon>
    </lineage>
</organism>
<feature type="transmembrane region" description="Helical" evidence="6">
    <location>
        <begin position="839"/>
        <end position="861"/>
    </location>
</feature>
<dbReference type="PROSITE" id="PS50011">
    <property type="entry name" value="PROTEIN_KINASE_DOM"/>
    <property type="match status" value="1"/>
</dbReference>
<keyword evidence="4 6" id="KW-0472">Membrane</keyword>
<evidence type="ECO:0000256" key="4">
    <source>
        <dbReference type="ARBA" id="ARBA00023136"/>
    </source>
</evidence>
<dbReference type="AlphaFoldDB" id="A0A0G4M0N5"/>
<dbReference type="PROSITE" id="PS50850">
    <property type="entry name" value="MFS"/>
    <property type="match status" value="1"/>
</dbReference>
<evidence type="ECO:0000259" key="7">
    <source>
        <dbReference type="PROSITE" id="PS50011"/>
    </source>
</evidence>
<dbReference type="GO" id="GO:0004672">
    <property type="term" value="F:protein kinase activity"/>
    <property type="evidence" value="ECO:0007669"/>
    <property type="project" value="InterPro"/>
</dbReference>
<dbReference type="InterPro" id="IPR020846">
    <property type="entry name" value="MFS_dom"/>
</dbReference>
<evidence type="ECO:0000256" key="1">
    <source>
        <dbReference type="ARBA" id="ARBA00004141"/>
    </source>
</evidence>
<feature type="transmembrane region" description="Helical" evidence="6">
    <location>
        <begin position="663"/>
        <end position="683"/>
    </location>
</feature>
<dbReference type="Gene3D" id="1.10.510.10">
    <property type="entry name" value="Transferase(Phosphotransferase) domain 1"/>
    <property type="match status" value="1"/>
</dbReference>
<evidence type="ECO:0000313" key="9">
    <source>
        <dbReference type="EMBL" id="CRK27848.1"/>
    </source>
</evidence>
<dbReference type="Gene3D" id="3.30.200.20">
    <property type="entry name" value="Phosphorylase Kinase, domain 1"/>
    <property type="match status" value="1"/>
</dbReference>
<dbReference type="SMART" id="SM00220">
    <property type="entry name" value="S_TKc"/>
    <property type="match status" value="1"/>
</dbReference>
<feature type="compositionally biased region" description="Low complexity" evidence="5">
    <location>
        <begin position="471"/>
        <end position="485"/>
    </location>
</feature>
<evidence type="ECO:0000256" key="3">
    <source>
        <dbReference type="ARBA" id="ARBA00022989"/>
    </source>
</evidence>
<dbReference type="Pfam" id="PF07690">
    <property type="entry name" value="MFS_1"/>
    <property type="match status" value="1"/>
</dbReference>
<dbReference type="EMBL" id="CVQH01020529">
    <property type="protein sequence ID" value="CRK27848.1"/>
    <property type="molecule type" value="Genomic_DNA"/>
</dbReference>
<dbReference type="GO" id="GO:0005524">
    <property type="term" value="F:ATP binding"/>
    <property type="evidence" value="ECO:0007669"/>
    <property type="project" value="InterPro"/>
</dbReference>
<dbReference type="InterPro" id="IPR000719">
    <property type="entry name" value="Prot_kinase_dom"/>
</dbReference>
<feature type="compositionally biased region" description="Acidic residues" evidence="5">
    <location>
        <begin position="415"/>
        <end position="427"/>
    </location>
</feature>
<evidence type="ECO:0000256" key="5">
    <source>
        <dbReference type="SAM" id="MobiDB-lite"/>
    </source>
</evidence>
<feature type="transmembrane region" description="Helical" evidence="6">
    <location>
        <begin position="935"/>
        <end position="953"/>
    </location>
</feature>
<dbReference type="Proteomes" id="UP000044602">
    <property type="component" value="Unassembled WGS sequence"/>
</dbReference>